<keyword evidence="2" id="KW-0678">Repressor</keyword>
<evidence type="ECO:0000256" key="1">
    <source>
        <dbReference type="ARBA" id="ARBA00004123"/>
    </source>
</evidence>
<evidence type="ECO:0000313" key="5">
    <source>
        <dbReference type="EMBL" id="EFH69592.1"/>
    </source>
</evidence>
<dbReference type="InterPro" id="IPR036600">
    <property type="entry name" value="PAH_sf"/>
</dbReference>
<dbReference type="FunFam" id="1.20.1160.11:FF:000009">
    <property type="entry name" value="F3I6.18 protein"/>
    <property type="match status" value="1"/>
</dbReference>
<keyword evidence="3 4" id="KW-0539">Nucleus</keyword>
<evidence type="ECO:0000256" key="3">
    <source>
        <dbReference type="ARBA" id="ARBA00023242"/>
    </source>
</evidence>
<dbReference type="GO" id="GO:0000785">
    <property type="term" value="C:chromatin"/>
    <property type="evidence" value="ECO:0007669"/>
    <property type="project" value="TreeGrafter"/>
</dbReference>
<name>D7KPH6_ARALL</name>
<dbReference type="eggNOG" id="KOG4204">
    <property type="taxonomic scope" value="Eukaryota"/>
</dbReference>
<dbReference type="GO" id="GO:0000118">
    <property type="term" value="C:histone deacetylase complex"/>
    <property type="evidence" value="ECO:0007669"/>
    <property type="project" value="TreeGrafter"/>
</dbReference>
<organism evidence="6">
    <name type="scientific">Arabidopsis lyrata subsp. lyrata</name>
    <name type="common">Lyre-leaved rock-cress</name>
    <dbReference type="NCBI Taxonomy" id="81972"/>
    <lineage>
        <taxon>Eukaryota</taxon>
        <taxon>Viridiplantae</taxon>
        <taxon>Streptophyta</taxon>
        <taxon>Embryophyta</taxon>
        <taxon>Tracheophyta</taxon>
        <taxon>Spermatophyta</taxon>
        <taxon>Magnoliopsida</taxon>
        <taxon>eudicotyledons</taxon>
        <taxon>Gunneridae</taxon>
        <taxon>Pentapetalae</taxon>
        <taxon>rosids</taxon>
        <taxon>malvids</taxon>
        <taxon>Brassicales</taxon>
        <taxon>Brassicaceae</taxon>
        <taxon>Camelineae</taxon>
        <taxon>Arabidopsis</taxon>
    </lineage>
</organism>
<accession>D7KPH6</accession>
<proteinExistence type="predicted"/>
<dbReference type="Pfam" id="PF02671">
    <property type="entry name" value="PAH"/>
    <property type="match status" value="2"/>
</dbReference>
<dbReference type="Gene3D" id="1.20.1160.11">
    <property type="entry name" value="Paired amphipathic helix"/>
    <property type="match status" value="2"/>
</dbReference>
<dbReference type="PANTHER" id="PTHR12346">
    <property type="entry name" value="SIN3B-RELATED"/>
    <property type="match status" value="1"/>
</dbReference>
<dbReference type="GO" id="GO:0003714">
    <property type="term" value="F:transcription corepressor activity"/>
    <property type="evidence" value="ECO:0007669"/>
    <property type="project" value="InterPro"/>
</dbReference>
<dbReference type="STRING" id="81972.D7KPH6"/>
<comment type="subcellular location">
    <subcellularLocation>
        <location evidence="1 4">Nucleus</location>
    </subcellularLocation>
</comment>
<keyword evidence="6" id="KW-1185">Reference proteome</keyword>
<dbReference type="Gramene" id="fgenesh1_pm.C_scaffold_1002045">
    <property type="protein sequence ID" value="fgenesh1_pm.C_scaffold_1002045"/>
    <property type="gene ID" value="fgenesh1_pm.C_scaffold_1002045"/>
</dbReference>
<dbReference type="InterPro" id="IPR003822">
    <property type="entry name" value="PAH"/>
</dbReference>
<dbReference type="SUPFAM" id="SSF47762">
    <property type="entry name" value="PAH2 domain"/>
    <property type="match status" value="2"/>
</dbReference>
<dbReference type="HOGENOM" id="CLU_087416_3_0_1"/>
<protein>
    <recommendedName>
        <fullName evidence="7">Paired amphipathic helix repeat-containing protein</fullName>
    </recommendedName>
</protein>
<evidence type="ECO:0000313" key="6">
    <source>
        <dbReference type="Proteomes" id="UP000008694"/>
    </source>
</evidence>
<reference evidence="6" key="1">
    <citation type="journal article" date="2011" name="Nat. Genet.">
        <title>The Arabidopsis lyrata genome sequence and the basis of rapid genome size change.</title>
        <authorList>
            <person name="Hu T.T."/>
            <person name="Pattyn P."/>
            <person name="Bakker E.G."/>
            <person name="Cao J."/>
            <person name="Cheng J.-F."/>
            <person name="Clark R.M."/>
            <person name="Fahlgren N."/>
            <person name="Fawcett J.A."/>
            <person name="Grimwood J."/>
            <person name="Gundlach H."/>
            <person name="Haberer G."/>
            <person name="Hollister J.D."/>
            <person name="Ossowski S."/>
            <person name="Ottilar R.P."/>
            <person name="Salamov A.A."/>
            <person name="Schneeberger K."/>
            <person name="Spannagl M."/>
            <person name="Wang X."/>
            <person name="Yang L."/>
            <person name="Nasrallah M.E."/>
            <person name="Bergelson J."/>
            <person name="Carrington J.C."/>
            <person name="Gaut B.S."/>
            <person name="Schmutz J."/>
            <person name="Mayer K.F.X."/>
            <person name="Van de Peer Y."/>
            <person name="Grigoriev I.V."/>
            <person name="Nordborg M."/>
            <person name="Weigel D."/>
            <person name="Guo Y.-L."/>
        </authorList>
    </citation>
    <scope>NUCLEOTIDE SEQUENCE [LARGE SCALE GENOMIC DNA]</scope>
    <source>
        <strain evidence="6">cv. MN47</strain>
    </source>
</reference>
<dbReference type="AlphaFoldDB" id="D7KPH6"/>
<dbReference type="Proteomes" id="UP000008694">
    <property type="component" value="Unassembled WGS sequence"/>
</dbReference>
<dbReference type="PROSITE" id="PS51477">
    <property type="entry name" value="PAH"/>
    <property type="match status" value="2"/>
</dbReference>
<gene>
    <name evidence="5" type="ORF">ARALYDRAFT_313265</name>
</gene>
<evidence type="ECO:0000256" key="4">
    <source>
        <dbReference type="PROSITE-ProRule" id="PRU00810"/>
    </source>
</evidence>
<sequence length="174" mass="20092">MVARRVSPALTVEDAHSYINTVKETFHDQPTKYVEFVKLLNGVRELRVDKDSVVARVEELMKGHQDLLLGFNVFLSPEAKKAARTKKKLDAAKDFMNNLKNKFVHLQTRFQRLDTHVVGAFQGIMKMFKEGKMSVKEVREEVIDVLFYHEDLIEDFLKFLKKKPVASASLLLQL</sequence>
<dbReference type="EMBL" id="GL348713">
    <property type="protein sequence ID" value="EFH69592.1"/>
    <property type="molecule type" value="Genomic_DNA"/>
</dbReference>
<dbReference type="FunFam" id="1.20.1160.11:FF:000001">
    <property type="entry name" value="Paired amphipathic helix protein Sin3"/>
    <property type="match status" value="1"/>
</dbReference>
<dbReference type="GO" id="GO:0000122">
    <property type="term" value="P:negative regulation of transcription by RNA polymerase II"/>
    <property type="evidence" value="ECO:0007669"/>
    <property type="project" value="TreeGrafter"/>
</dbReference>
<dbReference type="InterPro" id="IPR039774">
    <property type="entry name" value="Sin3-like"/>
</dbReference>
<evidence type="ECO:0008006" key="7">
    <source>
        <dbReference type="Google" id="ProtNLM"/>
    </source>
</evidence>
<dbReference type="PANTHER" id="PTHR12346:SF0">
    <property type="entry name" value="SIN3A, ISOFORM G"/>
    <property type="match status" value="1"/>
</dbReference>
<evidence type="ECO:0000256" key="2">
    <source>
        <dbReference type="ARBA" id="ARBA00022491"/>
    </source>
</evidence>